<dbReference type="Gene3D" id="3.80.10.10">
    <property type="entry name" value="Ribonuclease Inhibitor"/>
    <property type="match status" value="1"/>
</dbReference>
<reference evidence="1" key="1">
    <citation type="journal article" date="2014" name="Front. Microbiol.">
        <title>High frequency of phylogenetically diverse reductive dehalogenase-homologous genes in deep subseafloor sedimentary metagenomes.</title>
        <authorList>
            <person name="Kawai M."/>
            <person name="Futagami T."/>
            <person name="Toyoda A."/>
            <person name="Takaki Y."/>
            <person name="Nishi S."/>
            <person name="Hori S."/>
            <person name="Arai W."/>
            <person name="Tsubouchi T."/>
            <person name="Morono Y."/>
            <person name="Uchiyama I."/>
            <person name="Ito T."/>
            <person name="Fujiyama A."/>
            <person name="Inagaki F."/>
            <person name="Takami H."/>
        </authorList>
    </citation>
    <scope>NUCLEOTIDE SEQUENCE</scope>
    <source>
        <strain evidence="1">Expedition CK06-06</strain>
    </source>
</reference>
<gene>
    <name evidence="1" type="ORF">S06H3_29731</name>
</gene>
<proteinExistence type="predicted"/>
<dbReference type="AlphaFoldDB" id="X1MZH8"/>
<organism evidence="1">
    <name type="scientific">marine sediment metagenome</name>
    <dbReference type="NCBI Taxonomy" id="412755"/>
    <lineage>
        <taxon>unclassified sequences</taxon>
        <taxon>metagenomes</taxon>
        <taxon>ecological metagenomes</taxon>
    </lineage>
</organism>
<name>X1MZH8_9ZZZZ</name>
<evidence type="ECO:0000313" key="1">
    <source>
        <dbReference type="EMBL" id="GAI23426.1"/>
    </source>
</evidence>
<dbReference type="EMBL" id="BARV01017445">
    <property type="protein sequence ID" value="GAI23426.1"/>
    <property type="molecule type" value="Genomic_DNA"/>
</dbReference>
<dbReference type="InterPro" id="IPR032675">
    <property type="entry name" value="LRR_dom_sf"/>
</dbReference>
<sequence length="41" mass="4670">MTVFPYITKLKNLKELMLFGCPQVTNQGLAKLTELDSLRTL</sequence>
<feature type="non-terminal residue" evidence="1">
    <location>
        <position position="41"/>
    </location>
</feature>
<protein>
    <submittedName>
        <fullName evidence="1">Uncharacterized protein</fullName>
    </submittedName>
</protein>
<dbReference type="SUPFAM" id="SSF52047">
    <property type="entry name" value="RNI-like"/>
    <property type="match status" value="1"/>
</dbReference>
<accession>X1MZH8</accession>
<comment type="caution">
    <text evidence="1">The sequence shown here is derived from an EMBL/GenBank/DDBJ whole genome shotgun (WGS) entry which is preliminary data.</text>
</comment>